<evidence type="ECO:0000256" key="9">
    <source>
        <dbReference type="RuleBase" id="RU363032"/>
    </source>
</evidence>
<feature type="transmembrane region" description="Helical" evidence="9">
    <location>
        <begin position="128"/>
        <end position="148"/>
    </location>
</feature>
<keyword evidence="7 9" id="KW-1133">Transmembrane helix</keyword>
<evidence type="ECO:0000256" key="4">
    <source>
        <dbReference type="ARBA" id="ARBA00022692"/>
    </source>
</evidence>
<proteinExistence type="inferred from homology"/>
<keyword evidence="5" id="KW-0547">Nucleotide-binding</keyword>
<evidence type="ECO:0000256" key="8">
    <source>
        <dbReference type="ARBA" id="ARBA00023136"/>
    </source>
</evidence>
<evidence type="ECO:0000256" key="6">
    <source>
        <dbReference type="ARBA" id="ARBA00022840"/>
    </source>
</evidence>
<dbReference type="InterPro" id="IPR027417">
    <property type="entry name" value="P-loop_NTPase"/>
</dbReference>
<organism evidence="12 13">
    <name type="scientific">Olsenella absiana</name>
    <dbReference type="NCBI Taxonomy" id="3115222"/>
    <lineage>
        <taxon>Bacteria</taxon>
        <taxon>Bacillati</taxon>
        <taxon>Actinomycetota</taxon>
        <taxon>Coriobacteriia</taxon>
        <taxon>Coriobacteriales</taxon>
        <taxon>Atopobiaceae</taxon>
        <taxon>Olsenella</taxon>
    </lineage>
</organism>
<evidence type="ECO:0000256" key="5">
    <source>
        <dbReference type="ARBA" id="ARBA00022741"/>
    </source>
</evidence>
<keyword evidence="4 9" id="KW-0812">Transmembrane</keyword>
<dbReference type="PANTHER" id="PTHR30151:SF0">
    <property type="entry name" value="ABC TRANSPORTER PERMEASE PROTEIN MJ0413-RELATED"/>
    <property type="match status" value="1"/>
</dbReference>
<name>A0ABU7R7K0_9ACTN</name>
<evidence type="ECO:0000256" key="3">
    <source>
        <dbReference type="ARBA" id="ARBA00022475"/>
    </source>
</evidence>
<dbReference type="RefSeq" id="WP_330957296.1">
    <property type="nucleotide sequence ID" value="NZ_JAZGJQ010000001.1"/>
</dbReference>
<dbReference type="Pfam" id="PF00528">
    <property type="entry name" value="BPD_transp_1"/>
    <property type="match status" value="1"/>
</dbReference>
<dbReference type="Pfam" id="PF00005">
    <property type="entry name" value="ABC_tran"/>
    <property type="match status" value="1"/>
</dbReference>
<evidence type="ECO:0000313" key="12">
    <source>
        <dbReference type="EMBL" id="MEE6146530.1"/>
    </source>
</evidence>
<accession>A0ABU7R7K0</accession>
<dbReference type="InterPro" id="IPR003439">
    <property type="entry name" value="ABC_transporter-like_ATP-bd"/>
</dbReference>
<keyword evidence="13" id="KW-1185">Reference proteome</keyword>
<dbReference type="SUPFAM" id="SSF52540">
    <property type="entry name" value="P-loop containing nucleoside triphosphate hydrolases"/>
    <property type="match status" value="1"/>
</dbReference>
<keyword evidence="2 9" id="KW-0813">Transport</keyword>
<dbReference type="SMART" id="SM00382">
    <property type="entry name" value="AAA"/>
    <property type="match status" value="1"/>
</dbReference>
<dbReference type="PROSITE" id="PS00211">
    <property type="entry name" value="ABC_TRANSPORTER_1"/>
    <property type="match status" value="1"/>
</dbReference>
<sequence>MPSRARPDRDATAAPRRAAAVVAWLVAWQLLSMGIGHDLLLPGPADVVLRLLELAAQPASWARVGFSLARVTGGFLLAFCLGLALGLVAGGRRWLLELLEPAVLLLKSVPIVCVIVLLLLWVGSRQVSVVAVFLAVFPPVYLSVVEAIRARDDGLGRVLRAMEVPAWRRLLADDWQQLLPYLVATSRNACGMAWKAGVAAELIGSPRGSMGEGIYQAKLLLETGDLFAWTLAVVALSWACERVFVRCLAATGPLALRLAARCPGAGASGAAVAAPGPAPIRLEGATLGHGPASVVAKALSLELSAGSRTILSDPSGAGKTTLIETVARMVEPLSGEVDSPAHVSVVTQAPALVEGMTAEQNVELAAGTLGERGAHDLLAQVLPAEALGRPVRGLSGGQRRRVEIVRALAHPSQAVLLDEPFAALDRASRRQVAALADRLLAGRTLLVASHDPEDARLLGATRVEALGGTAGPVRPA</sequence>
<dbReference type="Gene3D" id="1.10.3720.10">
    <property type="entry name" value="MetI-like"/>
    <property type="match status" value="1"/>
</dbReference>
<dbReference type="PANTHER" id="PTHR30151">
    <property type="entry name" value="ALKANE SULFONATE ABC TRANSPORTER-RELATED, MEMBRANE SUBUNIT"/>
    <property type="match status" value="1"/>
</dbReference>
<dbReference type="GO" id="GO:0005524">
    <property type="term" value="F:ATP binding"/>
    <property type="evidence" value="ECO:0007669"/>
    <property type="project" value="UniProtKB-KW"/>
</dbReference>
<dbReference type="InterPro" id="IPR000515">
    <property type="entry name" value="MetI-like"/>
</dbReference>
<dbReference type="Proteomes" id="UP001332931">
    <property type="component" value="Unassembled WGS sequence"/>
</dbReference>
<feature type="domain" description="ABC transporter" evidence="10">
    <location>
        <begin position="280"/>
        <end position="476"/>
    </location>
</feature>
<keyword evidence="8 9" id="KW-0472">Membrane</keyword>
<dbReference type="PROSITE" id="PS50893">
    <property type="entry name" value="ABC_TRANSPORTER_2"/>
    <property type="match status" value="1"/>
</dbReference>
<dbReference type="CDD" id="cd06261">
    <property type="entry name" value="TM_PBP2"/>
    <property type="match status" value="1"/>
</dbReference>
<evidence type="ECO:0000259" key="10">
    <source>
        <dbReference type="PROSITE" id="PS50893"/>
    </source>
</evidence>
<gene>
    <name evidence="12" type="ORF">VXJ25_00755</name>
</gene>
<keyword evidence="3" id="KW-1003">Cell membrane</keyword>
<dbReference type="InterPro" id="IPR017871">
    <property type="entry name" value="ABC_transporter-like_CS"/>
</dbReference>
<evidence type="ECO:0000259" key="11">
    <source>
        <dbReference type="PROSITE" id="PS50928"/>
    </source>
</evidence>
<dbReference type="PROSITE" id="PS50928">
    <property type="entry name" value="ABC_TM1"/>
    <property type="match status" value="1"/>
</dbReference>
<keyword evidence="6 12" id="KW-0067">ATP-binding</keyword>
<comment type="caution">
    <text evidence="12">The sequence shown here is derived from an EMBL/GenBank/DDBJ whole genome shotgun (WGS) entry which is preliminary data.</text>
</comment>
<evidence type="ECO:0000256" key="1">
    <source>
        <dbReference type="ARBA" id="ARBA00004651"/>
    </source>
</evidence>
<dbReference type="Gene3D" id="3.40.50.300">
    <property type="entry name" value="P-loop containing nucleotide triphosphate hydrolases"/>
    <property type="match status" value="1"/>
</dbReference>
<dbReference type="EMBL" id="JAZGJQ010000001">
    <property type="protein sequence ID" value="MEE6146530.1"/>
    <property type="molecule type" value="Genomic_DNA"/>
</dbReference>
<comment type="subcellular location">
    <subcellularLocation>
        <location evidence="1 9">Cell membrane</location>
        <topology evidence="1 9">Multi-pass membrane protein</topology>
    </subcellularLocation>
</comment>
<dbReference type="InterPro" id="IPR003593">
    <property type="entry name" value="AAA+_ATPase"/>
</dbReference>
<evidence type="ECO:0000256" key="7">
    <source>
        <dbReference type="ARBA" id="ARBA00022989"/>
    </source>
</evidence>
<dbReference type="SUPFAM" id="SSF161098">
    <property type="entry name" value="MetI-like"/>
    <property type="match status" value="1"/>
</dbReference>
<evidence type="ECO:0000313" key="13">
    <source>
        <dbReference type="Proteomes" id="UP001332931"/>
    </source>
</evidence>
<feature type="domain" description="ABC transmembrane type-1" evidence="11">
    <location>
        <begin position="64"/>
        <end position="244"/>
    </location>
</feature>
<reference evidence="12 13" key="1">
    <citation type="submission" date="2024-01" db="EMBL/GenBank/DDBJ databases">
        <title>Description of Olsenella sp. nov., isolated from pig feces.</title>
        <authorList>
            <person name="Chang Y.-H."/>
        </authorList>
    </citation>
    <scope>NUCLEOTIDE SEQUENCE [LARGE SCALE GENOMIC DNA]</scope>
    <source>
        <strain evidence="12 13">YH-ols2223</strain>
    </source>
</reference>
<comment type="similarity">
    <text evidence="9">Belongs to the binding-protein-dependent transport system permease family.</text>
</comment>
<dbReference type="InterPro" id="IPR035906">
    <property type="entry name" value="MetI-like_sf"/>
</dbReference>
<protein>
    <submittedName>
        <fullName evidence="12">ATP-binding cassette domain-containing protein</fullName>
    </submittedName>
</protein>
<feature type="transmembrane region" description="Helical" evidence="9">
    <location>
        <begin position="102"/>
        <end position="122"/>
    </location>
</feature>
<evidence type="ECO:0000256" key="2">
    <source>
        <dbReference type="ARBA" id="ARBA00022448"/>
    </source>
</evidence>
<feature type="transmembrane region" description="Helical" evidence="9">
    <location>
        <begin position="61"/>
        <end position="90"/>
    </location>
</feature>